<keyword evidence="1" id="KW-0175">Coiled coil</keyword>
<name>A0A7W7YNT2_9BACT</name>
<evidence type="ECO:0000256" key="2">
    <source>
        <dbReference type="SAM" id="Phobius"/>
    </source>
</evidence>
<evidence type="ECO:0000313" key="4">
    <source>
        <dbReference type="Proteomes" id="UP000534294"/>
    </source>
</evidence>
<proteinExistence type="predicted"/>
<accession>A0A7W7YNT2</accession>
<evidence type="ECO:0000256" key="1">
    <source>
        <dbReference type="SAM" id="Coils"/>
    </source>
</evidence>
<dbReference type="AlphaFoldDB" id="A0A7W7YNT2"/>
<dbReference type="EMBL" id="JACHIF010000009">
    <property type="protein sequence ID" value="MBB5039593.1"/>
    <property type="molecule type" value="Genomic_DNA"/>
</dbReference>
<protein>
    <submittedName>
        <fullName evidence="3">Chromosome segregation ATPase</fullName>
    </submittedName>
</protein>
<gene>
    <name evidence="3" type="ORF">HNQ64_003868</name>
</gene>
<dbReference type="RefSeq" id="WP_184211520.1">
    <property type="nucleotide sequence ID" value="NZ_JACHIF010000009.1"/>
</dbReference>
<keyword evidence="4" id="KW-1185">Reference proteome</keyword>
<comment type="caution">
    <text evidence="3">The sequence shown here is derived from an EMBL/GenBank/DDBJ whole genome shotgun (WGS) entry which is preliminary data.</text>
</comment>
<evidence type="ECO:0000313" key="3">
    <source>
        <dbReference type="EMBL" id="MBB5039593.1"/>
    </source>
</evidence>
<feature type="coiled-coil region" evidence="1">
    <location>
        <begin position="73"/>
        <end position="107"/>
    </location>
</feature>
<feature type="transmembrane region" description="Helical" evidence="2">
    <location>
        <begin position="7"/>
        <end position="24"/>
    </location>
</feature>
<reference evidence="3 4" key="1">
    <citation type="submission" date="2020-08" db="EMBL/GenBank/DDBJ databases">
        <title>Genomic Encyclopedia of Type Strains, Phase IV (KMG-IV): sequencing the most valuable type-strain genomes for metagenomic binning, comparative biology and taxonomic classification.</title>
        <authorList>
            <person name="Goeker M."/>
        </authorList>
    </citation>
    <scope>NUCLEOTIDE SEQUENCE [LARGE SCALE GENOMIC DNA]</scope>
    <source>
        <strain evidence="3 4">DSM 12251</strain>
    </source>
</reference>
<keyword evidence="2" id="KW-0812">Transmembrane</keyword>
<feature type="coiled-coil region" evidence="1">
    <location>
        <begin position="235"/>
        <end position="262"/>
    </location>
</feature>
<feature type="transmembrane region" description="Helical" evidence="2">
    <location>
        <begin position="30"/>
        <end position="46"/>
    </location>
</feature>
<keyword evidence="2" id="KW-0472">Membrane</keyword>
<organism evidence="3 4">
    <name type="scientific">Prosthecobacter dejongeii</name>
    <dbReference type="NCBI Taxonomy" id="48465"/>
    <lineage>
        <taxon>Bacteria</taxon>
        <taxon>Pseudomonadati</taxon>
        <taxon>Verrucomicrobiota</taxon>
        <taxon>Verrucomicrobiia</taxon>
        <taxon>Verrucomicrobiales</taxon>
        <taxon>Verrucomicrobiaceae</taxon>
        <taxon>Prosthecobacter</taxon>
    </lineage>
</organism>
<dbReference type="Proteomes" id="UP000534294">
    <property type="component" value="Unassembled WGS sequence"/>
</dbReference>
<sequence length="391" mass="43371">MLDTERDVLISAWMIFTVILASLFEMQTLGALVLVALVSSLFAWWLQERKLRLRQALHAQERMQGQSLLEQVKSSAAEQAASAQLKLEEAKAERVQMEERFASHRDAAQRRETDCLARIGSLETDLATTREIAARLAPTEARVGDLETALRAERGRTAALEQTLSVTTLRAQELTTQLQDIQTRLGSQLEKSKVREAELMQQLANQEQTLAVDQARLGTVDDEISRLKENHAAYQTTAENRITGLQRQLAAAEAKAAMVQKEFMSAVGVLPEPTAAVVGAPNDRRVMELEAKISQTEAEARKKSREDGYRIAELEYRLTEAQEALANPKVHDAASPEIEALKAEVKALTADKEALVHDLETLKMLKAKSVEPVPEVLEQGFLLMDDDAPAQ</sequence>
<keyword evidence="2" id="KW-1133">Transmembrane helix</keyword>